<dbReference type="GO" id="GO:0006935">
    <property type="term" value="P:chemotaxis"/>
    <property type="evidence" value="ECO:0007669"/>
    <property type="project" value="UniProtKB-KW"/>
</dbReference>
<keyword evidence="1" id="KW-0145">Chemotaxis</keyword>
<proteinExistence type="predicted"/>
<protein>
    <submittedName>
        <fullName evidence="2">Chemotaxis phosphatase CheX</fullName>
    </submittedName>
</protein>
<gene>
    <name evidence="2" type="ORF">SAMN05216466_12290</name>
</gene>
<dbReference type="Proteomes" id="UP000199706">
    <property type="component" value="Unassembled WGS sequence"/>
</dbReference>
<sequence>MNDNKPVSKVLILEDCPAHVEAIRNFCDENNLIGVKVSKSRLASALRSNFDLGAILVSESYGGSVEESTAIALRIHAARPELPIILRRESSAAREGLPAALDAVVCGAYVASDLASLRTVIDEYIFNREYPNALVRGIAELTSEVLASLFSDLGVTTDAPCIVRDRIIFGEVFSLIPLESSWCRGYMMIQAEEQPILDLLNRRETSEGAASGGPADFRDLNSLLGELTNMIWGAFKNRYVGDADGLSHSQVQVPLLINHKQKYISFGSESPHLCFTYRLTDEQSGRVVKLHQRFAFSLSWSPEDFQEFEPSADDSVGAGELDLF</sequence>
<evidence type="ECO:0000313" key="2">
    <source>
        <dbReference type="EMBL" id="SDI41444.1"/>
    </source>
</evidence>
<organism evidence="2 3">
    <name type="scientific">Paraburkholderia phenazinium</name>
    <dbReference type="NCBI Taxonomy" id="60549"/>
    <lineage>
        <taxon>Bacteria</taxon>
        <taxon>Pseudomonadati</taxon>
        <taxon>Pseudomonadota</taxon>
        <taxon>Betaproteobacteria</taxon>
        <taxon>Burkholderiales</taxon>
        <taxon>Burkholderiaceae</taxon>
        <taxon>Paraburkholderia</taxon>
    </lineage>
</organism>
<reference evidence="2 3" key="1">
    <citation type="submission" date="2016-10" db="EMBL/GenBank/DDBJ databases">
        <authorList>
            <person name="de Groot N.N."/>
        </authorList>
    </citation>
    <scope>NUCLEOTIDE SEQUENCE [LARGE SCALE GENOMIC DNA]</scope>
    <source>
        <strain evidence="2 3">LMG 2247</strain>
    </source>
</reference>
<name>A0A1G8KDE2_9BURK</name>
<dbReference type="OrthoDB" id="8582704at2"/>
<dbReference type="Gene3D" id="3.40.1550.10">
    <property type="entry name" value="CheC-like"/>
    <property type="match status" value="1"/>
</dbReference>
<evidence type="ECO:0000256" key="1">
    <source>
        <dbReference type="ARBA" id="ARBA00022500"/>
    </source>
</evidence>
<dbReference type="EMBL" id="FNCJ01000022">
    <property type="protein sequence ID" value="SDI41444.1"/>
    <property type="molecule type" value="Genomic_DNA"/>
</dbReference>
<dbReference type="RefSeq" id="WP_090692973.1">
    <property type="nucleotide sequence ID" value="NZ_CADERL010000008.1"/>
</dbReference>
<dbReference type="AlphaFoldDB" id="A0A1G8KDE2"/>
<dbReference type="InterPro" id="IPR028976">
    <property type="entry name" value="CheC-like_sf"/>
</dbReference>
<accession>A0A1G8KDE2</accession>
<evidence type="ECO:0000313" key="3">
    <source>
        <dbReference type="Proteomes" id="UP000199706"/>
    </source>
</evidence>